<comment type="caution">
    <text evidence="2">The sequence shown here is derived from an EMBL/GenBank/DDBJ whole genome shotgun (WGS) entry which is preliminary data.</text>
</comment>
<gene>
    <name evidence="2" type="ORF">ALEPTO_LOCUS4098</name>
</gene>
<accession>A0A9N9A0I7</accession>
<dbReference type="SUPFAM" id="SSF52058">
    <property type="entry name" value="L domain-like"/>
    <property type="match status" value="1"/>
</dbReference>
<dbReference type="AlphaFoldDB" id="A0A9N9A0I7"/>
<dbReference type="EMBL" id="CAJVPS010000884">
    <property type="protein sequence ID" value="CAG8513541.1"/>
    <property type="molecule type" value="Genomic_DNA"/>
</dbReference>
<proteinExistence type="predicted"/>
<evidence type="ECO:0000313" key="3">
    <source>
        <dbReference type="Proteomes" id="UP000789508"/>
    </source>
</evidence>
<feature type="coiled-coil region" evidence="1">
    <location>
        <begin position="183"/>
        <end position="217"/>
    </location>
</feature>
<organism evidence="2 3">
    <name type="scientific">Ambispora leptoticha</name>
    <dbReference type="NCBI Taxonomy" id="144679"/>
    <lineage>
        <taxon>Eukaryota</taxon>
        <taxon>Fungi</taxon>
        <taxon>Fungi incertae sedis</taxon>
        <taxon>Mucoromycota</taxon>
        <taxon>Glomeromycotina</taxon>
        <taxon>Glomeromycetes</taxon>
        <taxon>Archaeosporales</taxon>
        <taxon>Ambisporaceae</taxon>
        <taxon>Ambispora</taxon>
    </lineage>
</organism>
<dbReference type="PROSITE" id="PS51450">
    <property type="entry name" value="LRR"/>
    <property type="match status" value="1"/>
</dbReference>
<dbReference type="Gene3D" id="1.10.510.10">
    <property type="entry name" value="Transferase(Phosphotransferase) domain 1"/>
    <property type="match status" value="1"/>
</dbReference>
<evidence type="ECO:0000313" key="2">
    <source>
        <dbReference type="EMBL" id="CAG8513541.1"/>
    </source>
</evidence>
<name>A0A9N9A0I7_9GLOM</name>
<dbReference type="Gene3D" id="3.80.10.10">
    <property type="entry name" value="Ribonuclease Inhibitor"/>
    <property type="match status" value="1"/>
</dbReference>
<dbReference type="Proteomes" id="UP000789508">
    <property type="component" value="Unassembled WGS sequence"/>
</dbReference>
<keyword evidence="1" id="KW-0175">Coiled coil</keyword>
<keyword evidence="3" id="KW-1185">Reference proteome</keyword>
<protein>
    <submittedName>
        <fullName evidence="2">9180_t:CDS:1</fullName>
    </submittedName>
</protein>
<dbReference type="OrthoDB" id="10641472at2759"/>
<sequence length="492" mass="56408">MVKAQKYLDEKYPKEERENITELDISNKHLEELNLKNNSKLTQLDIANNNFSRQDLSFLGHLTNLELLLIGNDNNKTGGVRNRFYGSLKPLQSMENLKFYNYDNTDVERDIDDEDIPPAELGKLPENSKKLAFSGSMRLDPQLGNWVSSVIHAKGSLSFGELPDLLKNSPQTAFFSKNEKKIYDSIKKEIRKKIKARELLKEELEKKDDKINLINAQRDINYHYPTKEEREKETKLDISDKNLEVNLEELNLSNNKFTGSLEPLKDLKNFDYKTELRPNCKLASVKAELENFLTSKQNKNIILKSLNNSRKITPEFLREIASHKLFGNQTKIVKCHGISQDPQGNYIMVMDYVRGEGLKNIHEKGLVHKDFHSGNILSGGSETFFTDLPCHITDLGLCRPASEKEQEYNQFSQNTPYQTHPTAITHSKSINTQQITQLLQKIKPTSNLEAILEFELPETSYSLEDDFGLAELNLAEETEETTSQIEIPPKNN</sequence>
<dbReference type="InterPro" id="IPR001611">
    <property type="entry name" value="Leu-rich_rpt"/>
</dbReference>
<reference evidence="2" key="1">
    <citation type="submission" date="2021-06" db="EMBL/GenBank/DDBJ databases">
        <authorList>
            <person name="Kallberg Y."/>
            <person name="Tangrot J."/>
            <person name="Rosling A."/>
        </authorList>
    </citation>
    <scope>NUCLEOTIDE SEQUENCE</scope>
    <source>
        <strain evidence="2">FL130A</strain>
    </source>
</reference>
<evidence type="ECO:0000256" key="1">
    <source>
        <dbReference type="SAM" id="Coils"/>
    </source>
</evidence>
<dbReference type="InterPro" id="IPR032675">
    <property type="entry name" value="LRR_dom_sf"/>
</dbReference>
<dbReference type="SUPFAM" id="SSF56112">
    <property type="entry name" value="Protein kinase-like (PK-like)"/>
    <property type="match status" value="1"/>
</dbReference>
<dbReference type="InterPro" id="IPR011009">
    <property type="entry name" value="Kinase-like_dom_sf"/>
</dbReference>